<accession>A0A4D6KGZ6</accession>
<dbReference type="SUPFAM" id="SSF47113">
    <property type="entry name" value="Histone-fold"/>
    <property type="match status" value="1"/>
</dbReference>
<dbReference type="InterPro" id="IPR009072">
    <property type="entry name" value="Histone-fold"/>
</dbReference>
<dbReference type="AlphaFoldDB" id="A0A4D6KGZ6"/>
<comment type="subcellular location">
    <subcellularLocation>
        <location evidence="1">Nucleus</location>
    </subcellularLocation>
</comment>
<dbReference type="Proteomes" id="UP000501690">
    <property type="component" value="Linkage Group LG1"/>
</dbReference>
<feature type="compositionally biased region" description="Polar residues" evidence="9">
    <location>
        <begin position="27"/>
        <end position="37"/>
    </location>
</feature>
<dbReference type="Gene3D" id="1.10.20.10">
    <property type="entry name" value="Histone, subunit A"/>
    <property type="match status" value="1"/>
</dbReference>
<evidence type="ECO:0000313" key="11">
    <source>
        <dbReference type="EMBL" id="QCD77086.1"/>
    </source>
</evidence>
<name>A0A4D6KGZ6_VIGUN</name>
<keyword evidence="4" id="KW-0804">Transcription</keyword>
<comment type="similarity">
    <text evidence="7">Belongs to the NFYC/HAP5 subunit family.</text>
</comment>
<dbReference type="InterPro" id="IPR050568">
    <property type="entry name" value="Transcr_DNA_Rep_Reg"/>
</dbReference>
<proteinExistence type="inferred from homology"/>
<evidence type="ECO:0000256" key="2">
    <source>
        <dbReference type="ARBA" id="ARBA00023015"/>
    </source>
</evidence>
<evidence type="ECO:0000256" key="4">
    <source>
        <dbReference type="ARBA" id="ARBA00023163"/>
    </source>
</evidence>
<feature type="region of interest" description="Disordered" evidence="9">
    <location>
        <begin position="174"/>
        <end position="235"/>
    </location>
</feature>
<dbReference type="InterPro" id="IPR003958">
    <property type="entry name" value="CBFA_NFYB_domain"/>
</dbReference>
<evidence type="ECO:0000259" key="10">
    <source>
        <dbReference type="Pfam" id="PF00808"/>
    </source>
</evidence>
<dbReference type="EMBL" id="CP039345">
    <property type="protein sequence ID" value="QCD77086.1"/>
    <property type="molecule type" value="Genomic_DNA"/>
</dbReference>
<dbReference type="Pfam" id="PF00808">
    <property type="entry name" value="CBFD_NFYB_HMF"/>
    <property type="match status" value="1"/>
</dbReference>
<evidence type="ECO:0000256" key="3">
    <source>
        <dbReference type="ARBA" id="ARBA00023125"/>
    </source>
</evidence>
<dbReference type="PANTHER" id="PTHR10252:SF8">
    <property type="entry name" value="NUCLEAR TRANSCRIPTION FACTOR Y SUBUNIT GAMMA"/>
    <property type="match status" value="1"/>
</dbReference>
<evidence type="ECO:0000256" key="5">
    <source>
        <dbReference type="ARBA" id="ARBA00023242"/>
    </source>
</evidence>
<keyword evidence="12" id="KW-1185">Reference proteome</keyword>
<feature type="compositionally biased region" description="Low complexity" evidence="9">
    <location>
        <begin position="203"/>
        <end position="222"/>
    </location>
</feature>
<evidence type="ECO:0000256" key="9">
    <source>
        <dbReference type="SAM" id="MobiDB-lite"/>
    </source>
</evidence>
<evidence type="ECO:0000313" key="12">
    <source>
        <dbReference type="Proteomes" id="UP000501690"/>
    </source>
</evidence>
<evidence type="ECO:0000256" key="6">
    <source>
        <dbReference type="ARBA" id="ARBA00025911"/>
    </source>
</evidence>
<comment type="subunit">
    <text evidence="6">Heterotrimeric transcription factor composed of three components, NF-YA, NF-YB and NF-YC. NF-YB and NF-YC must interact and dimerize for NF-YA association and DNA binding.</text>
</comment>
<sequence length="235" mass="25932">MEKNQRGQAGKGIVPGAAQEGEGMNQYHASNPPTQTVGVPVASAYGGGYRNDGQGIQEKKREELQQRVKTFWERQMKEISENPDLKSQLPLTRIKKIMKFDDDVKMVSSEATMLLGKACELFIMELTMRSWAHVEDDRRKIIQQTDVASAISINEMFDFLVDVLPGDDTVPAMAGPHQVLPTPNQNTPYPYLSFPPPPPPYAAPGNASSSSAANPPNSNFNPIPDQQHPSNTEDR</sequence>
<organism evidence="11 12">
    <name type="scientific">Vigna unguiculata</name>
    <name type="common">Cowpea</name>
    <dbReference type="NCBI Taxonomy" id="3917"/>
    <lineage>
        <taxon>Eukaryota</taxon>
        <taxon>Viridiplantae</taxon>
        <taxon>Streptophyta</taxon>
        <taxon>Embryophyta</taxon>
        <taxon>Tracheophyta</taxon>
        <taxon>Spermatophyta</taxon>
        <taxon>Magnoliopsida</taxon>
        <taxon>eudicotyledons</taxon>
        <taxon>Gunneridae</taxon>
        <taxon>Pentapetalae</taxon>
        <taxon>rosids</taxon>
        <taxon>fabids</taxon>
        <taxon>Fabales</taxon>
        <taxon>Fabaceae</taxon>
        <taxon>Papilionoideae</taxon>
        <taxon>50 kb inversion clade</taxon>
        <taxon>NPAAA clade</taxon>
        <taxon>indigoferoid/millettioid clade</taxon>
        <taxon>Phaseoleae</taxon>
        <taxon>Vigna</taxon>
    </lineage>
</organism>
<dbReference type="GO" id="GO:0046982">
    <property type="term" value="F:protein heterodimerization activity"/>
    <property type="evidence" value="ECO:0007669"/>
    <property type="project" value="InterPro"/>
</dbReference>
<reference evidence="11 12" key="1">
    <citation type="submission" date="2019-04" db="EMBL/GenBank/DDBJ databases">
        <title>An improved genome assembly and genetic linkage map for asparagus bean, Vigna unguiculata ssp. sesquipedialis.</title>
        <authorList>
            <person name="Xia Q."/>
            <person name="Zhang R."/>
            <person name="Dong Y."/>
        </authorList>
    </citation>
    <scope>NUCLEOTIDE SEQUENCE [LARGE SCALE GENOMIC DNA]</scope>
    <source>
        <tissue evidence="11">Leaf</tissue>
    </source>
</reference>
<dbReference type="GO" id="GO:0000981">
    <property type="term" value="F:DNA-binding transcription factor activity, RNA polymerase II-specific"/>
    <property type="evidence" value="ECO:0007669"/>
    <property type="project" value="TreeGrafter"/>
</dbReference>
<dbReference type="CDD" id="cd22908">
    <property type="entry name" value="HFD_NFYC-like"/>
    <property type="match status" value="1"/>
</dbReference>
<feature type="region of interest" description="Disordered" evidence="9">
    <location>
        <begin position="1"/>
        <end position="60"/>
    </location>
</feature>
<comment type="function">
    <text evidence="8">Stimulates the transcription of various genes by recognizing and binding to a CCAAT motif in promoters.</text>
</comment>
<keyword evidence="3" id="KW-0238">DNA-binding</keyword>
<feature type="compositionally biased region" description="Pro residues" evidence="9">
    <location>
        <begin position="193"/>
        <end position="202"/>
    </location>
</feature>
<keyword evidence="5" id="KW-0539">Nucleus</keyword>
<dbReference type="PANTHER" id="PTHR10252">
    <property type="entry name" value="HISTONE-LIKE TRANSCRIPTION FACTOR CCAAT-RELATED"/>
    <property type="match status" value="1"/>
</dbReference>
<gene>
    <name evidence="11" type="ORF">DEO72_LG1g708</name>
</gene>
<evidence type="ECO:0000256" key="1">
    <source>
        <dbReference type="ARBA" id="ARBA00004123"/>
    </source>
</evidence>
<dbReference type="GO" id="GO:0000978">
    <property type="term" value="F:RNA polymerase II cis-regulatory region sequence-specific DNA binding"/>
    <property type="evidence" value="ECO:0007669"/>
    <property type="project" value="TreeGrafter"/>
</dbReference>
<keyword evidence="2" id="KW-0805">Transcription regulation</keyword>
<dbReference type="FunFam" id="1.10.20.10:FF:000062">
    <property type="entry name" value="Nuclear transcription factor Y subunit C"/>
    <property type="match status" value="1"/>
</dbReference>
<evidence type="ECO:0000256" key="7">
    <source>
        <dbReference type="ARBA" id="ARBA00038129"/>
    </source>
</evidence>
<evidence type="ECO:0000256" key="8">
    <source>
        <dbReference type="ARBA" id="ARBA00059992"/>
    </source>
</evidence>
<feature type="domain" description="Transcription factor CBF/NF-Y/archaeal histone" evidence="10">
    <location>
        <begin position="88"/>
        <end position="151"/>
    </location>
</feature>
<protein>
    <submittedName>
        <fullName evidence="11">Nuclear transcription factor Y</fullName>
    </submittedName>
</protein>
<dbReference type="GO" id="GO:0005634">
    <property type="term" value="C:nucleus"/>
    <property type="evidence" value="ECO:0007669"/>
    <property type="project" value="UniProtKB-SubCell"/>
</dbReference>